<feature type="region of interest" description="Disordered" evidence="1">
    <location>
        <begin position="159"/>
        <end position="178"/>
    </location>
</feature>
<accession>A0A2R6NNS0</accession>
<gene>
    <name evidence="2" type="ORF">PHLCEN_2v10162</name>
</gene>
<dbReference type="Proteomes" id="UP000186601">
    <property type="component" value="Unassembled WGS sequence"/>
</dbReference>
<reference evidence="2 3" key="1">
    <citation type="submission" date="2018-02" db="EMBL/GenBank/DDBJ databases">
        <title>Genome sequence of the basidiomycete white-rot fungus Phlebia centrifuga.</title>
        <authorList>
            <person name="Granchi Z."/>
            <person name="Peng M."/>
            <person name="de Vries R.P."/>
            <person name="Hilden K."/>
            <person name="Makela M.R."/>
            <person name="Grigoriev I."/>
            <person name="Riley R."/>
        </authorList>
    </citation>
    <scope>NUCLEOTIDE SEQUENCE [LARGE SCALE GENOMIC DNA]</scope>
    <source>
        <strain evidence="2 3">FBCC195</strain>
    </source>
</reference>
<feature type="non-terminal residue" evidence="2">
    <location>
        <position position="1"/>
    </location>
</feature>
<protein>
    <submittedName>
        <fullName evidence="2">Uncharacterized protein</fullName>
    </submittedName>
</protein>
<feature type="region of interest" description="Disordered" evidence="1">
    <location>
        <begin position="49"/>
        <end position="112"/>
    </location>
</feature>
<evidence type="ECO:0000313" key="2">
    <source>
        <dbReference type="EMBL" id="PSR74057.1"/>
    </source>
</evidence>
<feature type="compositionally biased region" description="Polar residues" evidence="1">
    <location>
        <begin position="165"/>
        <end position="178"/>
    </location>
</feature>
<comment type="caution">
    <text evidence="2">The sequence shown here is derived from an EMBL/GenBank/DDBJ whole genome shotgun (WGS) entry which is preliminary data.</text>
</comment>
<keyword evidence="3" id="KW-1185">Reference proteome</keyword>
<name>A0A2R6NNS0_9APHY</name>
<evidence type="ECO:0000256" key="1">
    <source>
        <dbReference type="SAM" id="MobiDB-lite"/>
    </source>
</evidence>
<sequence>KRIAELEAQIARNDAKVLENEQTVSPDAKDDVDVTEDIGEIENINIDVDVDIDEGRGSDVVMSDGDGHSGDDEQSEVEDGDHPGGDTDNAQVVDVPTGGPPPGFGPENAAFFGRDDDGDVMIVKRHETVVNSFPIKAKPLTTNIEPKKRKLTMCEEDMLEEPMGSTPQATQQVTKPVA</sequence>
<evidence type="ECO:0000313" key="3">
    <source>
        <dbReference type="Proteomes" id="UP000186601"/>
    </source>
</evidence>
<dbReference type="EMBL" id="MLYV02001024">
    <property type="protein sequence ID" value="PSR74057.1"/>
    <property type="molecule type" value="Genomic_DNA"/>
</dbReference>
<proteinExistence type="predicted"/>
<organism evidence="2 3">
    <name type="scientific">Hermanssonia centrifuga</name>
    <dbReference type="NCBI Taxonomy" id="98765"/>
    <lineage>
        <taxon>Eukaryota</taxon>
        <taxon>Fungi</taxon>
        <taxon>Dikarya</taxon>
        <taxon>Basidiomycota</taxon>
        <taxon>Agaricomycotina</taxon>
        <taxon>Agaricomycetes</taxon>
        <taxon>Polyporales</taxon>
        <taxon>Meruliaceae</taxon>
        <taxon>Hermanssonia</taxon>
    </lineage>
</organism>
<dbReference type="AlphaFoldDB" id="A0A2R6NNS0"/>